<feature type="non-terminal residue" evidence="1">
    <location>
        <position position="1"/>
    </location>
</feature>
<accession>A0A6A0AGL0</accession>
<organism evidence="1 2">
    <name type="scientific">Haematococcus lacustris</name>
    <name type="common">Green alga</name>
    <name type="synonym">Haematococcus pluvialis</name>
    <dbReference type="NCBI Taxonomy" id="44745"/>
    <lineage>
        <taxon>Eukaryota</taxon>
        <taxon>Viridiplantae</taxon>
        <taxon>Chlorophyta</taxon>
        <taxon>core chlorophytes</taxon>
        <taxon>Chlorophyceae</taxon>
        <taxon>CS clade</taxon>
        <taxon>Chlamydomonadales</taxon>
        <taxon>Haematococcaceae</taxon>
        <taxon>Haematococcus</taxon>
    </lineage>
</organism>
<protein>
    <submittedName>
        <fullName evidence="1">Uncharacterized protein</fullName>
    </submittedName>
</protein>
<name>A0A6A0AGL0_HAELA</name>
<dbReference type="Proteomes" id="UP000485058">
    <property type="component" value="Unassembled WGS sequence"/>
</dbReference>
<keyword evidence="2" id="KW-1185">Reference proteome</keyword>
<sequence length="14" mass="1575">MLWWLTATLAAVQA</sequence>
<dbReference type="EMBL" id="BLLF01006015">
    <property type="protein sequence ID" value="GFH31866.1"/>
    <property type="molecule type" value="Genomic_DNA"/>
</dbReference>
<proteinExistence type="predicted"/>
<evidence type="ECO:0000313" key="1">
    <source>
        <dbReference type="EMBL" id="GFH31866.1"/>
    </source>
</evidence>
<gene>
    <name evidence="1" type="ORF">HaLaN_30987</name>
</gene>
<reference evidence="1 2" key="1">
    <citation type="submission" date="2020-02" db="EMBL/GenBank/DDBJ databases">
        <title>Draft genome sequence of Haematococcus lacustris strain NIES-144.</title>
        <authorList>
            <person name="Morimoto D."/>
            <person name="Nakagawa S."/>
            <person name="Yoshida T."/>
            <person name="Sawayama S."/>
        </authorList>
    </citation>
    <scope>NUCLEOTIDE SEQUENCE [LARGE SCALE GENOMIC DNA]</scope>
    <source>
        <strain evidence="1 2">NIES-144</strain>
    </source>
</reference>
<evidence type="ECO:0000313" key="2">
    <source>
        <dbReference type="Proteomes" id="UP000485058"/>
    </source>
</evidence>
<comment type="caution">
    <text evidence="1">The sequence shown here is derived from an EMBL/GenBank/DDBJ whole genome shotgun (WGS) entry which is preliminary data.</text>
</comment>